<protein>
    <submittedName>
        <fullName evidence="1">Nascent polypeptide-associated complex subunit beta</fullName>
    </submittedName>
</protein>
<keyword evidence="2" id="KW-1185">Reference proteome</keyword>
<dbReference type="Proteomes" id="UP001060215">
    <property type="component" value="Chromosome 12"/>
</dbReference>
<comment type="caution">
    <text evidence="1">The sequence shown here is derived from an EMBL/GenBank/DDBJ whole genome shotgun (WGS) entry which is preliminary data.</text>
</comment>
<organism evidence="1 2">
    <name type="scientific">Camellia lanceoleosa</name>
    <dbReference type="NCBI Taxonomy" id="1840588"/>
    <lineage>
        <taxon>Eukaryota</taxon>
        <taxon>Viridiplantae</taxon>
        <taxon>Streptophyta</taxon>
        <taxon>Embryophyta</taxon>
        <taxon>Tracheophyta</taxon>
        <taxon>Spermatophyta</taxon>
        <taxon>Magnoliopsida</taxon>
        <taxon>eudicotyledons</taxon>
        <taxon>Gunneridae</taxon>
        <taxon>Pentapetalae</taxon>
        <taxon>asterids</taxon>
        <taxon>Ericales</taxon>
        <taxon>Theaceae</taxon>
        <taxon>Camellia</taxon>
    </lineage>
</organism>
<evidence type="ECO:0000313" key="2">
    <source>
        <dbReference type="Proteomes" id="UP001060215"/>
    </source>
</evidence>
<gene>
    <name evidence="1" type="ORF">LOK49_LG11G00789</name>
</gene>
<dbReference type="EMBL" id="CM045769">
    <property type="protein sequence ID" value="KAI7995277.1"/>
    <property type="molecule type" value="Genomic_DNA"/>
</dbReference>
<reference evidence="1 2" key="1">
    <citation type="journal article" date="2022" name="Plant J.">
        <title>Chromosome-level genome of Camellia lanceoleosa provides a valuable resource for understanding genome evolution and self-incompatibility.</title>
        <authorList>
            <person name="Gong W."/>
            <person name="Xiao S."/>
            <person name="Wang L."/>
            <person name="Liao Z."/>
            <person name="Chang Y."/>
            <person name="Mo W."/>
            <person name="Hu G."/>
            <person name="Li W."/>
            <person name="Zhao G."/>
            <person name="Zhu H."/>
            <person name="Hu X."/>
            <person name="Ji K."/>
            <person name="Xiang X."/>
            <person name="Song Q."/>
            <person name="Yuan D."/>
            <person name="Jin S."/>
            <person name="Zhang L."/>
        </authorList>
    </citation>
    <scope>NUCLEOTIDE SEQUENCE [LARGE SCALE GENOMIC DNA]</scope>
    <source>
        <strain evidence="1">SQ_2022a</strain>
    </source>
</reference>
<accession>A0ACC0G2F8</accession>
<proteinExistence type="predicted"/>
<name>A0ACC0G2F8_9ERIC</name>
<evidence type="ECO:0000313" key="1">
    <source>
        <dbReference type="EMBL" id="KAI7995277.1"/>
    </source>
</evidence>
<sequence length="250" mass="28558">MCWTNEKVEYEMDMVESAVKSLRSLSMLMPQKKGMKERDELRKDIEQFVYAKSGPGYLLCGYSNAFSELLSLIFFLVGMCWHYLFKLEIRMHCEFIPPIRTAGLEQEIEKKLNLQEELSEAYRIKGQLADLHAAEVSKNMEAEKQVKFFQGCVASAFAERDHSIMEVGDPLEKAALKGIEWSYKSDEKAMPKKFCFSLLFVSVQASIAANTWVVGGSPQTKKLQDILPGIINQLGLDNLDNLRKFAEQFE</sequence>